<keyword evidence="7" id="KW-1185">Reference proteome</keyword>
<comment type="caution">
    <text evidence="4">Lacks conserved residue(s) required for the propagation of feature annotation.</text>
</comment>
<dbReference type="GO" id="GO:0050839">
    <property type="term" value="F:cell adhesion molecule binding"/>
    <property type="evidence" value="ECO:0007669"/>
    <property type="project" value="TreeGrafter"/>
</dbReference>
<protein>
    <recommendedName>
        <fullName evidence="5">EGF-like domain-containing protein</fullName>
    </recommendedName>
</protein>
<dbReference type="InterPro" id="IPR051216">
    <property type="entry name" value="Teneurin"/>
</dbReference>
<dbReference type="GO" id="GO:0043005">
    <property type="term" value="C:neuron projection"/>
    <property type="evidence" value="ECO:0007669"/>
    <property type="project" value="TreeGrafter"/>
</dbReference>
<dbReference type="Pfam" id="PF23106">
    <property type="entry name" value="EGF_Teneurin"/>
    <property type="match status" value="1"/>
</dbReference>
<organism evidence="6 7">
    <name type="scientific">Hemibagrus guttatus</name>
    <dbReference type="NCBI Taxonomy" id="175788"/>
    <lineage>
        <taxon>Eukaryota</taxon>
        <taxon>Metazoa</taxon>
        <taxon>Chordata</taxon>
        <taxon>Craniata</taxon>
        <taxon>Vertebrata</taxon>
        <taxon>Euteleostomi</taxon>
        <taxon>Actinopterygii</taxon>
        <taxon>Neopterygii</taxon>
        <taxon>Teleostei</taxon>
        <taxon>Ostariophysi</taxon>
        <taxon>Siluriformes</taxon>
        <taxon>Bagridae</taxon>
        <taxon>Hemibagrus</taxon>
    </lineage>
</organism>
<dbReference type="EMBL" id="JAUCMX010000009">
    <property type="protein sequence ID" value="KAK3535498.1"/>
    <property type="molecule type" value="Genomic_DNA"/>
</dbReference>
<proteinExistence type="predicted"/>
<dbReference type="PROSITE" id="PS50026">
    <property type="entry name" value="EGF_3"/>
    <property type="match status" value="1"/>
</dbReference>
<dbReference type="InterPro" id="IPR000742">
    <property type="entry name" value="EGF"/>
</dbReference>
<dbReference type="GO" id="GO:0007157">
    <property type="term" value="P:heterophilic cell-cell adhesion via plasma membrane cell adhesion molecules"/>
    <property type="evidence" value="ECO:0007669"/>
    <property type="project" value="TreeGrafter"/>
</dbReference>
<evidence type="ECO:0000313" key="6">
    <source>
        <dbReference type="EMBL" id="KAK3535498.1"/>
    </source>
</evidence>
<dbReference type="FunFam" id="2.10.25.10:FF:000021">
    <property type="entry name" value="Teneurin transmembrane protein 2"/>
    <property type="match status" value="1"/>
</dbReference>
<evidence type="ECO:0000256" key="4">
    <source>
        <dbReference type="PROSITE-ProRule" id="PRU00076"/>
    </source>
</evidence>
<dbReference type="GO" id="GO:0042803">
    <property type="term" value="F:protein homodimerization activity"/>
    <property type="evidence" value="ECO:0007669"/>
    <property type="project" value="TreeGrafter"/>
</dbReference>
<evidence type="ECO:0000259" key="5">
    <source>
        <dbReference type="PROSITE" id="PS50026"/>
    </source>
</evidence>
<comment type="caution">
    <text evidence="6">The sequence shown here is derived from an EMBL/GenBank/DDBJ whole genome shotgun (WGS) entry which is preliminary data.</text>
</comment>
<accession>A0AAE0QX90</accession>
<dbReference type="PANTHER" id="PTHR11219">
    <property type="entry name" value="TENEURIN AND N-ACETYLGLUCOSAMINE-1-PHOSPHODIESTER ALPHA-N-ACETYLGLUCOSAMINIDASE"/>
    <property type="match status" value="1"/>
</dbReference>
<keyword evidence="1 4" id="KW-0245">EGF-like domain</keyword>
<evidence type="ECO:0000256" key="1">
    <source>
        <dbReference type="ARBA" id="ARBA00022536"/>
    </source>
</evidence>
<dbReference type="SUPFAM" id="SSF57196">
    <property type="entry name" value="EGF/Laminin"/>
    <property type="match status" value="1"/>
</dbReference>
<dbReference type="GO" id="GO:0048666">
    <property type="term" value="P:neuron development"/>
    <property type="evidence" value="ECO:0007669"/>
    <property type="project" value="TreeGrafter"/>
</dbReference>
<evidence type="ECO:0000256" key="2">
    <source>
        <dbReference type="ARBA" id="ARBA00022737"/>
    </source>
</evidence>
<dbReference type="Gene3D" id="2.10.25.10">
    <property type="entry name" value="Laminin"/>
    <property type="match status" value="1"/>
</dbReference>
<dbReference type="GO" id="GO:0046982">
    <property type="term" value="F:protein heterodimerization activity"/>
    <property type="evidence" value="ECO:0007669"/>
    <property type="project" value="TreeGrafter"/>
</dbReference>
<feature type="domain" description="EGF-like" evidence="5">
    <location>
        <begin position="118"/>
        <end position="150"/>
    </location>
</feature>
<dbReference type="PANTHER" id="PTHR11219:SF7">
    <property type="entry name" value="TENEURIN-1"/>
    <property type="match status" value="1"/>
</dbReference>
<keyword evidence="3 4" id="KW-1015">Disulfide bond</keyword>
<evidence type="ECO:0000313" key="7">
    <source>
        <dbReference type="Proteomes" id="UP001274896"/>
    </source>
</evidence>
<gene>
    <name evidence="6" type="ORF">QTP70_016918</name>
</gene>
<keyword evidence="2" id="KW-0677">Repeat</keyword>
<name>A0AAE0QX90_9TELE</name>
<dbReference type="AlphaFoldDB" id="A0AAE0QX90"/>
<feature type="disulfide bond" evidence="4">
    <location>
        <begin position="140"/>
        <end position="149"/>
    </location>
</feature>
<sequence>MFYRGTIKSILSSCITAWFRNYTIFDRNTLQQIARTAEKITGVSLPSIADIYTTRCIRKASSIVDHPIHPSHSRCFCRGIFRQTHQYSMLAHLCYLRFLRSWSVQGICLCFTAYKGCEQVDCLDPHCAGHGICVKGEYLCSPGWSGISCESLLPNCKEQRFGHGTYIPESGICVCQPKWTDSRCFTAI</sequence>
<dbReference type="Proteomes" id="UP001274896">
    <property type="component" value="Unassembled WGS sequence"/>
</dbReference>
<evidence type="ECO:0000256" key="3">
    <source>
        <dbReference type="ARBA" id="ARBA00023157"/>
    </source>
</evidence>
<reference evidence="6" key="1">
    <citation type="submission" date="2023-06" db="EMBL/GenBank/DDBJ databases">
        <title>Male Hemibagrus guttatus genome.</title>
        <authorList>
            <person name="Bian C."/>
        </authorList>
    </citation>
    <scope>NUCLEOTIDE SEQUENCE</scope>
    <source>
        <strain evidence="6">Male_cb2023</strain>
        <tissue evidence="6">Muscle</tissue>
    </source>
</reference>